<comment type="function">
    <text evidence="10">Catalyzes the first step in hexosamine metabolism, converting fructose-6P into glucosamine-6P using glutamine as a nitrogen source.</text>
</comment>
<dbReference type="PANTHER" id="PTHR10937">
    <property type="entry name" value="GLUCOSAMINE--FRUCTOSE-6-PHOSPHATE AMINOTRANSFERASE, ISOMERIZING"/>
    <property type="match status" value="1"/>
</dbReference>
<evidence type="ECO:0000256" key="9">
    <source>
        <dbReference type="ARBA" id="ARBA00022962"/>
    </source>
</evidence>
<dbReference type="InterPro" id="IPR047084">
    <property type="entry name" value="GFAT_N"/>
</dbReference>
<dbReference type="FunFam" id="3.60.20.10:FF:000006">
    <property type="entry name" value="Glutamine--fructose-6-phosphate aminotransferase [isomerizing]"/>
    <property type="match status" value="1"/>
</dbReference>
<dbReference type="Gene3D" id="3.40.50.10490">
    <property type="entry name" value="Glucose-6-phosphate isomerase like protein, domain 1"/>
    <property type="match status" value="2"/>
</dbReference>
<feature type="active site" description="For Fru-6P isomerization activity" evidence="10">
    <location>
        <position position="602"/>
    </location>
</feature>
<dbReference type="GeneID" id="31928173"/>
<evidence type="ECO:0000256" key="1">
    <source>
        <dbReference type="ARBA" id="ARBA00001031"/>
    </source>
</evidence>
<keyword evidence="7 10" id="KW-0808">Transferase</keyword>
<dbReference type="CDD" id="cd00714">
    <property type="entry name" value="GFAT"/>
    <property type="match status" value="1"/>
</dbReference>
<dbReference type="GO" id="GO:0006002">
    <property type="term" value="P:fructose 6-phosphate metabolic process"/>
    <property type="evidence" value="ECO:0007669"/>
    <property type="project" value="TreeGrafter"/>
</dbReference>
<protein>
    <recommendedName>
        <fullName evidence="4 10">Glutamine--fructose-6-phosphate aminotransferase [isomerizing]</fullName>
        <ecNumber evidence="3 10">2.6.1.16</ecNumber>
    </recommendedName>
    <alternativeName>
        <fullName evidence="10">D-fructose-6-phosphate amidotransferase</fullName>
    </alternativeName>
    <alternativeName>
        <fullName evidence="10">GFAT</fullName>
    </alternativeName>
    <alternativeName>
        <fullName evidence="10">Glucosamine-6-phosphate synthase</fullName>
    </alternativeName>
    <alternativeName>
        <fullName evidence="10">Hexosephosphate aminotransferase</fullName>
    </alternativeName>
    <alternativeName>
        <fullName evidence="10">L-glutamine--D-fructose-6-phosphate amidotransferase</fullName>
    </alternativeName>
</protein>
<keyword evidence="8" id="KW-0677">Repeat</keyword>
<keyword evidence="6 10" id="KW-0032">Aminotransferase</keyword>
<evidence type="ECO:0000256" key="5">
    <source>
        <dbReference type="ARBA" id="ARBA00022490"/>
    </source>
</evidence>
<dbReference type="HAMAP" id="MF_00164">
    <property type="entry name" value="GlmS"/>
    <property type="match status" value="1"/>
</dbReference>
<reference evidence="13 14" key="1">
    <citation type="journal article" date="2012" name="J. Bacteriol.">
        <title>Genome sequence of Thalassospira xiamenensis type strain M-5.</title>
        <authorList>
            <person name="Lai Q."/>
            <person name="Shao Z."/>
        </authorList>
    </citation>
    <scope>NUCLEOTIDE SEQUENCE [LARGE SCALE GENOMIC DNA]</scope>
    <source>
        <strain evidence="13 14">M-5</strain>
    </source>
</reference>
<dbReference type="InterPro" id="IPR046348">
    <property type="entry name" value="SIS_dom_sf"/>
</dbReference>
<evidence type="ECO:0000256" key="6">
    <source>
        <dbReference type="ARBA" id="ARBA00022576"/>
    </source>
</evidence>
<dbReference type="Gene3D" id="3.60.20.10">
    <property type="entry name" value="Glutamine Phosphoribosylpyrophosphate, subunit 1, domain 1"/>
    <property type="match status" value="1"/>
</dbReference>
<dbReference type="CDD" id="cd05009">
    <property type="entry name" value="SIS_GlmS_GlmD_2"/>
    <property type="match status" value="1"/>
</dbReference>
<feature type="active site" description="Nucleophile; for GATase activity" evidence="10">
    <location>
        <position position="2"/>
    </location>
</feature>
<dbReference type="SUPFAM" id="SSF56235">
    <property type="entry name" value="N-terminal nucleophile aminohydrolases (Ntn hydrolases)"/>
    <property type="match status" value="1"/>
</dbReference>
<dbReference type="NCBIfam" id="TIGR01135">
    <property type="entry name" value="glmS"/>
    <property type="match status" value="1"/>
</dbReference>
<accession>A0AB72UEN1</accession>
<dbReference type="PANTHER" id="PTHR10937:SF0">
    <property type="entry name" value="GLUTAMINE--FRUCTOSE-6-PHOSPHATE TRANSAMINASE (ISOMERIZING)"/>
    <property type="match status" value="1"/>
</dbReference>
<comment type="subunit">
    <text evidence="10">Homodimer.</text>
</comment>
<feature type="domain" description="SIS" evidence="12">
    <location>
        <begin position="283"/>
        <end position="422"/>
    </location>
</feature>
<evidence type="ECO:0000256" key="8">
    <source>
        <dbReference type="ARBA" id="ARBA00022737"/>
    </source>
</evidence>
<gene>
    <name evidence="10" type="primary">glmS</name>
    <name evidence="13" type="ORF">TH3_12485</name>
</gene>
<evidence type="ECO:0000256" key="4">
    <source>
        <dbReference type="ARBA" id="ARBA00016090"/>
    </source>
</evidence>
<feature type="domain" description="SIS" evidence="12">
    <location>
        <begin position="455"/>
        <end position="597"/>
    </location>
</feature>
<dbReference type="InterPro" id="IPR035490">
    <property type="entry name" value="GlmS/FrlB_SIS"/>
</dbReference>
<dbReference type="GO" id="GO:0006487">
    <property type="term" value="P:protein N-linked glycosylation"/>
    <property type="evidence" value="ECO:0007669"/>
    <property type="project" value="TreeGrafter"/>
</dbReference>
<evidence type="ECO:0000256" key="7">
    <source>
        <dbReference type="ARBA" id="ARBA00022679"/>
    </source>
</evidence>
<dbReference type="InterPro" id="IPR017932">
    <property type="entry name" value="GATase_2_dom"/>
</dbReference>
<dbReference type="Pfam" id="PF01380">
    <property type="entry name" value="SIS"/>
    <property type="match status" value="2"/>
</dbReference>
<dbReference type="PROSITE" id="PS51278">
    <property type="entry name" value="GATASE_TYPE_2"/>
    <property type="match status" value="1"/>
</dbReference>
<dbReference type="InterPro" id="IPR029055">
    <property type="entry name" value="Ntn_hydrolases_N"/>
</dbReference>
<dbReference type="GO" id="GO:0005829">
    <property type="term" value="C:cytosol"/>
    <property type="evidence" value="ECO:0007669"/>
    <property type="project" value="TreeGrafter"/>
</dbReference>
<dbReference type="NCBIfam" id="NF001484">
    <property type="entry name" value="PRK00331.1"/>
    <property type="match status" value="1"/>
</dbReference>
<dbReference type="InterPro" id="IPR005855">
    <property type="entry name" value="GFAT"/>
</dbReference>
<evidence type="ECO:0000256" key="10">
    <source>
        <dbReference type="HAMAP-Rule" id="MF_00164"/>
    </source>
</evidence>
<dbReference type="FunFam" id="3.40.50.10490:FF:000001">
    <property type="entry name" value="Glutamine--fructose-6-phosphate aminotransferase [isomerizing]"/>
    <property type="match status" value="1"/>
</dbReference>
<dbReference type="PROSITE" id="PS51464">
    <property type="entry name" value="SIS"/>
    <property type="match status" value="2"/>
</dbReference>
<comment type="subcellular location">
    <subcellularLocation>
        <location evidence="2 10">Cytoplasm</location>
    </subcellularLocation>
</comment>
<evidence type="ECO:0000256" key="3">
    <source>
        <dbReference type="ARBA" id="ARBA00012916"/>
    </source>
</evidence>
<dbReference type="Pfam" id="PF13522">
    <property type="entry name" value="GATase_6"/>
    <property type="match status" value="1"/>
</dbReference>
<dbReference type="EMBL" id="CP004388">
    <property type="protein sequence ID" value="AJD52613.1"/>
    <property type="molecule type" value="Genomic_DNA"/>
</dbReference>
<dbReference type="RefSeq" id="WP_007090389.1">
    <property type="nucleotide sequence ID" value="NZ_CP004388.1"/>
</dbReference>
<feature type="domain" description="Glutamine amidotransferase type-2" evidence="11">
    <location>
        <begin position="2"/>
        <end position="217"/>
    </location>
</feature>
<organism evidence="13 14">
    <name type="scientific">Thalassospira xiamenensis M-5 = DSM 17429</name>
    <dbReference type="NCBI Taxonomy" id="1123366"/>
    <lineage>
        <taxon>Bacteria</taxon>
        <taxon>Pseudomonadati</taxon>
        <taxon>Pseudomonadota</taxon>
        <taxon>Alphaproteobacteria</taxon>
        <taxon>Rhodospirillales</taxon>
        <taxon>Thalassospiraceae</taxon>
        <taxon>Thalassospira</taxon>
    </lineage>
</organism>
<evidence type="ECO:0000256" key="2">
    <source>
        <dbReference type="ARBA" id="ARBA00004496"/>
    </source>
</evidence>
<evidence type="ECO:0000313" key="14">
    <source>
        <dbReference type="Proteomes" id="UP000007127"/>
    </source>
</evidence>
<dbReference type="InterPro" id="IPR001347">
    <property type="entry name" value="SIS_dom"/>
</dbReference>
<sequence length="607" mass="65483">MCGIIGIIGKDSVSDRILEGLKRLEYRGYDSAGIATLVNGHIDRRRAEGKLINLANRLAEMPLAGDVGIGHTRWATHGVPTENNAHPHTDGKVAVVHNGIIENYQEIKAELSGKGRVFATDTDTEVIVHLVSDFLDQGKTPRDAVAATLHRIEGAFALVIMIAGQHDVIFGARRGTPLAVGLGEGEMYLGSDAMALSHLTNRLIYLEEGDWVEVTRDGVQVRDEHDNDVTRETKLSAVSGAMMGKGNYNHFMQKEIFEQPAVIGDTLHAFINPATRTIKLPDMPFSFNDVSRLTIVACGTSFYAGMVAKHWIERYAGLGVDVDIASEFRYRCPPLPKGGVALFLSQSGETLDTLAALRYAKSKGQKIVSIVNVAESTIARESDVVLLTYAGPEIGVASTKAFTTQLTVLACLAVTIGRDNGTLDKDEEAAIVNALTEVPKHAAEVLHHDDEIRELAINIADARDVLYIGRGLGYPIAMEGALKLKEISYIHAEGYAAGEMKHGPIALIDQSVPIIVIAPSDELFEKTASNMQEAAARGGRVIFLSDAEGLAKLGDMASATVELPKVADFVAPILYTIPVQMLAYHVAVHKGTDVDQPRNLAKSVTVE</sequence>
<comment type="catalytic activity">
    <reaction evidence="1 10">
        <text>D-fructose 6-phosphate + L-glutamine = D-glucosamine 6-phosphate + L-glutamate</text>
        <dbReference type="Rhea" id="RHEA:13237"/>
        <dbReference type="ChEBI" id="CHEBI:29985"/>
        <dbReference type="ChEBI" id="CHEBI:58359"/>
        <dbReference type="ChEBI" id="CHEBI:58725"/>
        <dbReference type="ChEBI" id="CHEBI:61527"/>
        <dbReference type="EC" id="2.6.1.16"/>
    </reaction>
</comment>
<keyword evidence="9" id="KW-0315">Glutamine amidotransferase</keyword>
<dbReference type="EC" id="2.6.1.16" evidence="3 10"/>
<dbReference type="GO" id="GO:0097367">
    <property type="term" value="F:carbohydrate derivative binding"/>
    <property type="evidence" value="ECO:0007669"/>
    <property type="project" value="InterPro"/>
</dbReference>
<dbReference type="KEGG" id="txi:TH3_12485"/>
<dbReference type="Proteomes" id="UP000007127">
    <property type="component" value="Chromosome"/>
</dbReference>
<proteinExistence type="inferred from homology"/>
<evidence type="ECO:0000313" key="13">
    <source>
        <dbReference type="EMBL" id="AJD52613.1"/>
    </source>
</evidence>
<dbReference type="GO" id="GO:0005975">
    <property type="term" value="P:carbohydrate metabolic process"/>
    <property type="evidence" value="ECO:0007669"/>
    <property type="project" value="UniProtKB-UniRule"/>
</dbReference>
<dbReference type="GO" id="GO:0006047">
    <property type="term" value="P:UDP-N-acetylglucosamine metabolic process"/>
    <property type="evidence" value="ECO:0007669"/>
    <property type="project" value="TreeGrafter"/>
</dbReference>
<dbReference type="SUPFAM" id="SSF53697">
    <property type="entry name" value="SIS domain"/>
    <property type="match status" value="1"/>
</dbReference>
<evidence type="ECO:0000259" key="12">
    <source>
        <dbReference type="PROSITE" id="PS51464"/>
    </source>
</evidence>
<dbReference type="GO" id="GO:0004360">
    <property type="term" value="F:glutamine-fructose-6-phosphate transaminase (isomerizing) activity"/>
    <property type="evidence" value="ECO:0007669"/>
    <property type="project" value="UniProtKB-UniRule"/>
</dbReference>
<name>A0AB72UEN1_9PROT</name>
<dbReference type="CDD" id="cd05008">
    <property type="entry name" value="SIS_GlmS_GlmD_1"/>
    <property type="match status" value="1"/>
</dbReference>
<dbReference type="AlphaFoldDB" id="A0AB72UEN1"/>
<evidence type="ECO:0000259" key="11">
    <source>
        <dbReference type="PROSITE" id="PS51278"/>
    </source>
</evidence>
<keyword evidence="5 10" id="KW-0963">Cytoplasm</keyword>
<feature type="initiator methionine" description="Removed" evidence="10">
    <location>
        <position position="1"/>
    </location>
</feature>
<dbReference type="InterPro" id="IPR035466">
    <property type="entry name" value="GlmS/AgaS_SIS"/>
</dbReference>